<dbReference type="EMBL" id="JADQTO010000014">
    <property type="protein sequence ID" value="MBG0565382.1"/>
    <property type="molecule type" value="Genomic_DNA"/>
</dbReference>
<evidence type="ECO:0000313" key="2">
    <source>
        <dbReference type="Proteomes" id="UP000598146"/>
    </source>
</evidence>
<evidence type="ECO:0000313" key="1">
    <source>
        <dbReference type="EMBL" id="MBG0565382.1"/>
    </source>
</evidence>
<dbReference type="AlphaFoldDB" id="A0A931CCC7"/>
<comment type="caution">
    <text evidence="1">The sequence shown here is derived from an EMBL/GenBank/DDBJ whole genome shotgun (WGS) entry which is preliminary data.</text>
</comment>
<dbReference type="RefSeq" id="WP_196417137.1">
    <property type="nucleotide sequence ID" value="NZ_JADQTO010000014.1"/>
</dbReference>
<keyword evidence="2" id="KW-1185">Reference proteome</keyword>
<sequence>MGFDASRFVVGDEWVYRARDAAASERVRIQAVIPKKASARIGVFFVDDPAGRVENVPGSRLRVPWSGVAAYDAVMANWRRIDDRPLDSVEEAGVEVVFDLLIPENVASVAWSPVSGATELRDRAELEAVIGLPVEEILAGIAWFELDGTLMLSPARHAADRRGRLPGALPRAVLDLVVEEEVQARHKCKHGADAINSLTGKRTFPEEEYAWYRRFDRPRHELLRQWCGHRAVSAHERLAAAEAEVQRLDVLVTELIQHLDQAGETFHARRFAEEHERDRITAYTVRPVVDRPLHPSEMPVREVPVRRRWSC</sequence>
<reference evidence="1" key="1">
    <citation type="submission" date="2020-11" db="EMBL/GenBank/DDBJ databases">
        <title>Isolation and identification of active actinomycetes.</title>
        <authorList>
            <person name="Sun X."/>
        </authorList>
    </citation>
    <scope>NUCLEOTIDE SEQUENCE</scope>
    <source>
        <strain evidence="1">NEAU-A11</strain>
    </source>
</reference>
<proteinExistence type="predicted"/>
<name>A0A931CCC7_9ACTN</name>
<accession>A0A931CCC7</accession>
<dbReference type="Proteomes" id="UP000598146">
    <property type="component" value="Unassembled WGS sequence"/>
</dbReference>
<organism evidence="1 2">
    <name type="scientific">Actinoplanes aureus</name>
    <dbReference type="NCBI Taxonomy" id="2792083"/>
    <lineage>
        <taxon>Bacteria</taxon>
        <taxon>Bacillati</taxon>
        <taxon>Actinomycetota</taxon>
        <taxon>Actinomycetes</taxon>
        <taxon>Micromonosporales</taxon>
        <taxon>Micromonosporaceae</taxon>
        <taxon>Actinoplanes</taxon>
    </lineage>
</organism>
<gene>
    <name evidence="1" type="ORF">I4J89_28400</name>
</gene>
<protein>
    <submittedName>
        <fullName evidence="1">Uncharacterized protein</fullName>
    </submittedName>
</protein>